<proteinExistence type="predicted"/>
<name>A0A1S3I3R6_LINAN</name>
<feature type="domain" description="Chitin-binding type-2" evidence="2">
    <location>
        <begin position="38"/>
        <end position="104"/>
    </location>
</feature>
<dbReference type="SUPFAM" id="SSF57625">
    <property type="entry name" value="Invertebrate chitin-binding proteins"/>
    <property type="match status" value="1"/>
</dbReference>
<dbReference type="SUPFAM" id="SSF49899">
    <property type="entry name" value="Concanavalin A-like lectins/glucanases"/>
    <property type="match status" value="1"/>
</dbReference>
<sequence>MKCFILLVTVHSIFAAAVDFTTTTEGPVRTRGPTVSPAEFCINTPQERNTVGFYPDPNDCAAFLQCDKDETGKLYANRMHCPSGTLFDMRMMTCVACDMAECPGSRIPSPRCPPGVDLSTTTTTLGPTTLPSFGSSCQGPDGWTYLSVPNDAQIFYRSQTMGGNTTIERVSCFPWQFNTNKCRCVAAGKQALAMFSFDEHMNTEVDNFWTDYKGVGLKEGKIGNAAYFNGSVHMEIPRFNNYPFGSSMTMAFWYMSLGTGKQGILNNGNCRVVPTIDFHTSGNTLTGKVLIQSNETLNTVDFVFREMPTGFNHFVMTYDGLKLRAYLNKQMQYEQIAVGAIPATLAPLNLGKGMDCNGENHFYGYIDEFQIYDRTLSQGEVDAMFDGARNIKIQP</sequence>
<evidence type="ECO:0000313" key="4">
    <source>
        <dbReference type="RefSeq" id="XP_013392905.1"/>
    </source>
</evidence>
<evidence type="ECO:0000313" key="3">
    <source>
        <dbReference type="Proteomes" id="UP000085678"/>
    </source>
</evidence>
<evidence type="ECO:0000256" key="1">
    <source>
        <dbReference type="SAM" id="SignalP"/>
    </source>
</evidence>
<evidence type="ECO:0000259" key="2">
    <source>
        <dbReference type="PROSITE" id="PS50940"/>
    </source>
</evidence>
<dbReference type="InterPro" id="IPR002557">
    <property type="entry name" value="Chitin-bd_dom"/>
</dbReference>
<dbReference type="InParanoid" id="A0A1S3I3R6"/>
<dbReference type="InterPro" id="IPR036508">
    <property type="entry name" value="Chitin-bd_dom_sf"/>
</dbReference>
<dbReference type="OrthoDB" id="6020543at2759"/>
<reference evidence="4" key="1">
    <citation type="submission" date="2025-08" db="UniProtKB">
        <authorList>
            <consortium name="RefSeq"/>
        </authorList>
    </citation>
    <scope>IDENTIFICATION</scope>
    <source>
        <tissue evidence="4">Gonads</tissue>
    </source>
</reference>
<keyword evidence="3" id="KW-1185">Reference proteome</keyword>
<feature type="signal peptide" evidence="1">
    <location>
        <begin position="1"/>
        <end position="15"/>
    </location>
</feature>
<accession>A0A1S3I3R6</accession>
<dbReference type="AlphaFoldDB" id="A0A1S3I3R6"/>
<dbReference type="Gene3D" id="2.170.140.10">
    <property type="entry name" value="Chitin binding domain"/>
    <property type="match status" value="1"/>
</dbReference>
<protein>
    <submittedName>
        <fullName evidence="4">Uncharacterized protein LOC106160759</fullName>
    </submittedName>
</protein>
<dbReference type="Gene3D" id="2.60.120.200">
    <property type="match status" value="1"/>
</dbReference>
<organism evidence="3 4">
    <name type="scientific">Lingula anatina</name>
    <name type="common">Brachiopod</name>
    <name type="synonym">Lingula unguis</name>
    <dbReference type="NCBI Taxonomy" id="7574"/>
    <lineage>
        <taxon>Eukaryota</taxon>
        <taxon>Metazoa</taxon>
        <taxon>Spiralia</taxon>
        <taxon>Lophotrochozoa</taxon>
        <taxon>Brachiopoda</taxon>
        <taxon>Linguliformea</taxon>
        <taxon>Lingulata</taxon>
        <taxon>Lingulida</taxon>
        <taxon>Linguloidea</taxon>
        <taxon>Lingulidae</taxon>
        <taxon>Lingula</taxon>
    </lineage>
</organism>
<dbReference type="SMART" id="SM00494">
    <property type="entry name" value="ChtBD2"/>
    <property type="match status" value="1"/>
</dbReference>
<keyword evidence="1" id="KW-0732">Signal</keyword>
<dbReference type="GO" id="GO:0005576">
    <property type="term" value="C:extracellular region"/>
    <property type="evidence" value="ECO:0007669"/>
    <property type="project" value="InterPro"/>
</dbReference>
<dbReference type="RefSeq" id="XP_013392905.1">
    <property type="nucleotide sequence ID" value="XM_013537451.1"/>
</dbReference>
<dbReference type="InterPro" id="IPR013320">
    <property type="entry name" value="ConA-like_dom_sf"/>
</dbReference>
<dbReference type="GeneID" id="106160759"/>
<dbReference type="Proteomes" id="UP000085678">
    <property type="component" value="Unplaced"/>
</dbReference>
<dbReference type="GO" id="GO:0008061">
    <property type="term" value="F:chitin binding"/>
    <property type="evidence" value="ECO:0007669"/>
    <property type="project" value="InterPro"/>
</dbReference>
<dbReference type="Pfam" id="PF01607">
    <property type="entry name" value="CBM_14"/>
    <property type="match status" value="1"/>
</dbReference>
<dbReference type="KEGG" id="lak:106160759"/>
<gene>
    <name evidence="4" type="primary">LOC106160759</name>
</gene>
<dbReference type="PROSITE" id="PS50940">
    <property type="entry name" value="CHIT_BIND_II"/>
    <property type="match status" value="1"/>
</dbReference>
<feature type="chain" id="PRO_5013227021" evidence="1">
    <location>
        <begin position="16"/>
        <end position="395"/>
    </location>
</feature>
<dbReference type="Pfam" id="PF13385">
    <property type="entry name" value="Laminin_G_3"/>
    <property type="match status" value="1"/>
</dbReference>